<comment type="similarity">
    <text evidence="1">Belongs to the short-chain dehydrogenases/reductases (SDR) family.</text>
</comment>
<comment type="caution">
    <text evidence="4">The sequence shown here is derived from an EMBL/GenBank/DDBJ whole genome shotgun (WGS) entry which is preliminary data.</text>
</comment>
<dbReference type="Proteomes" id="UP000193986">
    <property type="component" value="Unassembled WGS sequence"/>
</dbReference>
<name>A0A1Y2BDE6_9TREE</name>
<dbReference type="Pfam" id="PF00106">
    <property type="entry name" value="adh_short"/>
    <property type="match status" value="2"/>
</dbReference>
<evidence type="ECO:0000313" key="5">
    <source>
        <dbReference type="Proteomes" id="UP000193986"/>
    </source>
</evidence>
<dbReference type="SUPFAM" id="SSF51735">
    <property type="entry name" value="NAD(P)-binding Rossmann-fold domains"/>
    <property type="match status" value="1"/>
</dbReference>
<keyword evidence="5" id="KW-1185">Reference proteome</keyword>
<evidence type="ECO:0000256" key="1">
    <source>
        <dbReference type="ARBA" id="ARBA00006484"/>
    </source>
</evidence>
<sequence length="380" mass="42166">MLEQVSTVCRSLLDWFLDKLNVVFHSGLPLFFWVRPRWSLLDMPDMSGKVVIVTGGNSGLGYVTCKALYDKGATVYMASRSAKKAHEAIGAIKKGGVFGVTGITYPKRNESNNAGRGRLEFLELDLADLESVEKAAEEFQHKESTLDVLFANAGVMASQEGLSTKQGYTLQFGTNCLGHHLLVSLLLTTLLATPHSRFISSTSAGHYAAPRGGVDLRSVIRDPKDPSNTKRGKYEHMKWIEYGQSKWGNIALAKWVHWAYGPEEGARKEKVESYDRSTGQIISIAIHPGLVATNIAQHLLLTPYILEFTLWLTPAIATSPGIGALNQLWAATCPVEEARRLSGEYIVPYQQIGRARPDLNNPERIVALWKWCDEQTRRHS</sequence>
<evidence type="ECO:0000313" key="4">
    <source>
        <dbReference type="EMBL" id="ORY32852.1"/>
    </source>
</evidence>
<dbReference type="GO" id="GO:0016491">
    <property type="term" value="F:oxidoreductase activity"/>
    <property type="evidence" value="ECO:0007669"/>
    <property type="project" value="UniProtKB-KW"/>
</dbReference>
<proteinExistence type="inferred from homology"/>
<dbReference type="InParanoid" id="A0A1Y2BDE6"/>
<accession>A0A1Y2BDE6</accession>
<protein>
    <submittedName>
        <fullName evidence="4">Putative short chain alcohol dehydrogenase</fullName>
    </submittedName>
</protein>
<gene>
    <name evidence="4" type="ORF">BCR39DRAFT_355886</name>
</gene>
<evidence type="ECO:0000256" key="3">
    <source>
        <dbReference type="ARBA" id="ARBA00023002"/>
    </source>
</evidence>
<keyword evidence="3" id="KW-0560">Oxidoreductase</keyword>
<dbReference type="PANTHER" id="PTHR24320:SF282">
    <property type="entry name" value="WW DOMAIN-CONTAINING OXIDOREDUCTASE"/>
    <property type="match status" value="1"/>
</dbReference>
<reference evidence="4 5" key="1">
    <citation type="submission" date="2016-07" db="EMBL/GenBank/DDBJ databases">
        <title>Pervasive Adenine N6-methylation of Active Genes in Fungi.</title>
        <authorList>
            <consortium name="DOE Joint Genome Institute"/>
            <person name="Mondo S.J."/>
            <person name="Dannebaum R.O."/>
            <person name="Kuo R.C."/>
            <person name="Labutti K."/>
            <person name="Haridas S."/>
            <person name="Kuo A."/>
            <person name="Salamov A."/>
            <person name="Ahrendt S.R."/>
            <person name="Lipzen A."/>
            <person name="Sullivan W."/>
            <person name="Andreopoulos W.B."/>
            <person name="Clum A."/>
            <person name="Lindquist E."/>
            <person name="Daum C."/>
            <person name="Ramamoorthy G.K."/>
            <person name="Gryganskyi A."/>
            <person name="Culley D."/>
            <person name="Magnuson J.K."/>
            <person name="James T.Y."/>
            <person name="O'Malley M.A."/>
            <person name="Stajich J.E."/>
            <person name="Spatafora J.W."/>
            <person name="Visel A."/>
            <person name="Grigoriev I.V."/>
        </authorList>
    </citation>
    <scope>NUCLEOTIDE SEQUENCE [LARGE SCALE GENOMIC DNA]</scope>
    <source>
        <strain evidence="4 5">68-887.2</strain>
    </source>
</reference>
<organism evidence="4 5">
    <name type="scientific">Naematelia encephala</name>
    <dbReference type="NCBI Taxonomy" id="71784"/>
    <lineage>
        <taxon>Eukaryota</taxon>
        <taxon>Fungi</taxon>
        <taxon>Dikarya</taxon>
        <taxon>Basidiomycota</taxon>
        <taxon>Agaricomycotina</taxon>
        <taxon>Tremellomycetes</taxon>
        <taxon>Tremellales</taxon>
        <taxon>Naemateliaceae</taxon>
        <taxon>Naematelia</taxon>
    </lineage>
</organism>
<dbReference type="OrthoDB" id="191139at2759"/>
<dbReference type="STRING" id="71784.A0A1Y2BDE6"/>
<dbReference type="Gene3D" id="3.40.50.720">
    <property type="entry name" value="NAD(P)-binding Rossmann-like Domain"/>
    <property type="match status" value="1"/>
</dbReference>
<keyword evidence="2" id="KW-0521">NADP</keyword>
<dbReference type="EMBL" id="MCFC01000008">
    <property type="protein sequence ID" value="ORY32852.1"/>
    <property type="molecule type" value="Genomic_DNA"/>
</dbReference>
<evidence type="ECO:0000256" key="2">
    <source>
        <dbReference type="ARBA" id="ARBA00022857"/>
    </source>
</evidence>
<dbReference type="InterPro" id="IPR002347">
    <property type="entry name" value="SDR_fam"/>
</dbReference>
<dbReference type="PANTHER" id="PTHR24320">
    <property type="entry name" value="RETINOL DEHYDROGENASE"/>
    <property type="match status" value="1"/>
</dbReference>
<dbReference type="InterPro" id="IPR036291">
    <property type="entry name" value="NAD(P)-bd_dom_sf"/>
</dbReference>
<dbReference type="AlphaFoldDB" id="A0A1Y2BDE6"/>